<dbReference type="Pfam" id="PF00226">
    <property type="entry name" value="DnaJ"/>
    <property type="match status" value="1"/>
</dbReference>
<keyword evidence="3" id="KW-1185">Reference proteome</keyword>
<name>A0ABD3MIZ7_9STRA</name>
<proteinExistence type="predicted"/>
<reference evidence="2 3" key="1">
    <citation type="submission" date="2024-10" db="EMBL/GenBank/DDBJ databases">
        <title>Updated reference genomes for cyclostephanoid diatoms.</title>
        <authorList>
            <person name="Roberts W.R."/>
            <person name="Alverson A.J."/>
        </authorList>
    </citation>
    <scope>NUCLEOTIDE SEQUENCE [LARGE SCALE GENOMIC DNA]</scope>
    <source>
        <strain evidence="2 3">AJA232-27</strain>
    </source>
</reference>
<dbReference type="EMBL" id="JALLBG020000140">
    <property type="protein sequence ID" value="KAL3762142.1"/>
    <property type="molecule type" value="Genomic_DNA"/>
</dbReference>
<dbReference type="SUPFAM" id="SSF46565">
    <property type="entry name" value="Chaperone J-domain"/>
    <property type="match status" value="1"/>
</dbReference>
<dbReference type="PRINTS" id="PR00625">
    <property type="entry name" value="JDOMAIN"/>
</dbReference>
<evidence type="ECO:0000313" key="3">
    <source>
        <dbReference type="Proteomes" id="UP001530293"/>
    </source>
</evidence>
<dbReference type="PANTHER" id="PTHR43948:SF10">
    <property type="entry name" value="MRJ, ISOFORM E"/>
    <property type="match status" value="1"/>
</dbReference>
<gene>
    <name evidence="2" type="ORF">ACHAWU_001593</name>
</gene>
<dbReference type="PROSITE" id="PS50076">
    <property type="entry name" value="DNAJ_2"/>
    <property type="match status" value="1"/>
</dbReference>
<dbReference type="Proteomes" id="UP001530293">
    <property type="component" value="Unassembled WGS sequence"/>
</dbReference>
<dbReference type="InterPro" id="IPR036869">
    <property type="entry name" value="J_dom_sf"/>
</dbReference>
<dbReference type="PANTHER" id="PTHR43948">
    <property type="entry name" value="DNAJ HOMOLOG SUBFAMILY B"/>
    <property type="match status" value="1"/>
</dbReference>
<dbReference type="Gene3D" id="1.10.287.110">
    <property type="entry name" value="DnaJ domain"/>
    <property type="match status" value="1"/>
</dbReference>
<dbReference type="AlphaFoldDB" id="A0ABD3MIZ7"/>
<protein>
    <recommendedName>
        <fullName evidence="1">J domain-containing protein</fullName>
    </recommendedName>
</protein>
<comment type="caution">
    <text evidence="2">The sequence shown here is derived from an EMBL/GenBank/DDBJ whole genome shotgun (WGS) entry which is preliminary data.</text>
</comment>
<sequence length="270" mass="30317">MAAKGKNHYEVLEIREDAELIDIKKAYRRLALRYHPDRNNGSALSTEKFKEISEAYTILSDSSARRNYDLSLKYPATTTSVSASGPTQYQKPTRVRDPFQQFDDLFRNDPFFNEAFNDMDDAFAQRFGNASFGTTFDDADAPHQRGCAAQPSLFFCAMGAPAPKQQKQSSSKKPVSWSQWLMNKLGIELSVTSYSHQADGSVVASAYTSKPSGTYTNKTSRTYMENGQQVTVISMEKNRNKIEDKFIAGKLVERKVNGKLEELPQQVASN</sequence>
<dbReference type="SMART" id="SM00271">
    <property type="entry name" value="DnaJ"/>
    <property type="match status" value="1"/>
</dbReference>
<feature type="domain" description="J" evidence="1">
    <location>
        <begin position="7"/>
        <end position="72"/>
    </location>
</feature>
<organism evidence="2 3">
    <name type="scientific">Discostella pseudostelligera</name>
    <dbReference type="NCBI Taxonomy" id="259834"/>
    <lineage>
        <taxon>Eukaryota</taxon>
        <taxon>Sar</taxon>
        <taxon>Stramenopiles</taxon>
        <taxon>Ochrophyta</taxon>
        <taxon>Bacillariophyta</taxon>
        <taxon>Coscinodiscophyceae</taxon>
        <taxon>Thalassiosirophycidae</taxon>
        <taxon>Stephanodiscales</taxon>
        <taxon>Stephanodiscaceae</taxon>
        <taxon>Discostella</taxon>
    </lineage>
</organism>
<evidence type="ECO:0000259" key="1">
    <source>
        <dbReference type="PROSITE" id="PS50076"/>
    </source>
</evidence>
<dbReference type="CDD" id="cd06257">
    <property type="entry name" value="DnaJ"/>
    <property type="match status" value="1"/>
</dbReference>
<dbReference type="InterPro" id="IPR001623">
    <property type="entry name" value="DnaJ_domain"/>
</dbReference>
<accession>A0ABD3MIZ7</accession>
<evidence type="ECO:0000313" key="2">
    <source>
        <dbReference type="EMBL" id="KAL3762142.1"/>
    </source>
</evidence>